<evidence type="ECO:0000313" key="1">
    <source>
        <dbReference type="EMBL" id="MXP09598.1"/>
    </source>
</evidence>
<accession>A0A6I4U141</accession>
<reference evidence="1 2" key="1">
    <citation type="submission" date="2019-12" db="EMBL/GenBank/DDBJ databases">
        <title>Genomic-based taxomic classification of the family Erythrobacteraceae.</title>
        <authorList>
            <person name="Xu L."/>
        </authorList>
    </citation>
    <scope>NUCLEOTIDE SEQUENCE [LARGE SCALE GENOMIC DNA]</scope>
    <source>
        <strain evidence="1 2">LMG 29519</strain>
    </source>
</reference>
<dbReference type="AlphaFoldDB" id="A0A6I4U141"/>
<gene>
    <name evidence="1" type="ORF">GRI68_05350</name>
</gene>
<protein>
    <submittedName>
        <fullName evidence="1">Uncharacterized protein</fullName>
    </submittedName>
</protein>
<dbReference type="Proteomes" id="UP000429229">
    <property type="component" value="Unassembled WGS sequence"/>
</dbReference>
<sequence>MSKFVKRVEQVEAVRFRGLTAWGEPIFDERRPQWLAEALERDRSERGSVTVLREDWKPGLAVFGPGGVSFCGAGNWIVRGLEGSLTAMSPEAFAARYKALPELVDDEKVAA</sequence>
<dbReference type="EMBL" id="WTYR01000001">
    <property type="protein sequence ID" value="MXP09598.1"/>
    <property type="molecule type" value="Genomic_DNA"/>
</dbReference>
<name>A0A6I4U141_9SPHN</name>
<keyword evidence="2" id="KW-1185">Reference proteome</keyword>
<evidence type="ECO:0000313" key="2">
    <source>
        <dbReference type="Proteomes" id="UP000429229"/>
    </source>
</evidence>
<comment type="caution">
    <text evidence="1">The sequence shown here is derived from an EMBL/GenBank/DDBJ whole genome shotgun (WGS) entry which is preliminary data.</text>
</comment>
<dbReference type="RefSeq" id="WP_160616277.1">
    <property type="nucleotide sequence ID" value="NZ_WTYR01000001.1"/>
</dbReference>
<proteinExistence type="predicted"/>
<organism evidence="1 2">
    <name type="scientific">Alteriqipengyuania halimionae</name>
    <dbReference type="NCBI Taxonomy" id="1926630"/>
    <lineage>
        <taxon>Bacteria</taxon>
        <taxon>Pseudomonadati</taxon>
        <taxon>Pseudomonadota</taxon>
        <taxon>Alphaproteobacteria</taxon>
        <taxon>Sphingomonadales</taxon>
        <taxon>Erythrobacteraceae</taxon>
        <taxon>Alteriqipengyuania</taxon>
    </lineage>
</organism>